<reference evidence="1 2" key="1">
    <citation type="submission" date="2022-04" db="EMBL/GenBank/DDBJ databases">
        <title>Proposal of a three novel species of Scandinavium, Scandinavium hiltneri, Scandinavium manionii, Scandinavium tedordense.</title>
        <authorList>
            <person name="Maddock D.W."/>
            <person name="Brady C.L."/>
            <person name="Denman S."/>
            <person name="Arnold D."/>
        </authorList>
    </citation>
    <scope>NUCLEOTIDE SEQUENCE [LARGE SCALE GENOMIC DNA]</scope>
    <source>
        <strain evidence="1 2">H11S7</strain>
    </source>
</reference>
<name>A0ABT2E4L1_9ENTR</name>
<dbReference type="EMBL" id="JALIGE010000075">
    <property type="protein sequence ID" value="MCS2162611.1"/>
    <property type="molecule type" value="Genomic_DNA"/>
</dbReference>
<dbReference type="InterPro" id="IPR051612">
    <property type="entry name" value="Teichoic_Acid_Biosynth"/>
</dbReference>
<dbReference type="Pfam" id="PF04464">
    <property type="entry name" value="Glyphos_transf"/>
    <property type="match status" value="1"/>
</dbReference>
<gene>
    <name evidence="1" type="ORF">MUU47_16090</name>
</gene>
<accession>A0ABT2E4L1</accession>
<dbReference type="SUPFAM" id="SSF53756">
    <property type="entry name" value="UDP-Glycosyltransferase/glycogen phosphorylase"/>
    <property type="match status" value="1"/>
</dbReference>
<dbReference type="RefSeq" id="WP_258989149.1">
    <property type="nucleotide sequence ID" value="NZ_JALIGE010000075.1"/>
</dbReference>
<dbReference type="PANTHER" id="PTHR37316:SF3">
    <property type="entry name" value="TEICHOIC ACID GLYCEROL-PHOSPHATE TRANSFERASE"/>
    <property type="match status" value="1"/>
</dbReference>
<sequence length="403" mass="45972">MKNELSLRLEHLSRKNKKEKVVLFFGRETFSDNTKYLYLKALEEQRDYTCLWCSCEKTLINSLKEKNLPCHLIDADSFEETMRLFLSAAVAVFSVNPSQSLNGSEELFACLHGARHFQLWHGVSVKHLLLMLMKHLSLADYNFRRPVAFASRADTVLSPSSCLDSFFNEAFGCKRIIRAGYPRNEVILRGATELECIGSELPKEMFQALQNKKRKKILFTPTWQRGVTQLLTGSSEFLGKLALICQKNNADLYLKAHPTLLQDKSSGKLSGNVYYINPTIDIYPYLNKFDALITDYSSIMFDFLLTQKPILRLDIQEGTHKSFEPDFGLVPDIAFAYLFTDKTLPAVLSQALSHDCKQDERQKMADALFETDPLQATSALVKFLQNEVDVCVASSHEFNVEHY</sequence>
<dbReference type="InterPro" id="IPR007554">
    <property type="entry name" value="Glycerophosphate_synth"/>
</dbReference>
<comment type="caution">
    <text evidence="1">The sequence shown here is derived from an EMBL/GenBank/DDBJ whole genome shotgun (WGS) entry which is preliminary data.</text>
</comment>
<protein>
    <submittedName>
        <fullName evidence="1">CDP-glycerol glycerophosphotransferase family protein</fullName>
    </submittedName>
</protein>
<evidence type="ECO:0000313" key="2">
    <source>
        <dbReference type="Proteomes" id="UP001205357"/>
    </source>
</evidence>
<dbReference type="Gene3D" id="3.40.50.11820">
    <property type="match status" value="1"/>
</dbReference>
<evidence type="ECO:0000313" key="1">
    <source>
        <dbReference type="EMBL" id="MCS2162611.1"/>
    </source>
</evidence>
<dbReference type="InterPro" id="IPR043149">
    <property type="entry name" value="TagF_N"/>
</dbReference>
<dbReference type="PANTHER" id="PTHR37316">
    <property type="entry name" value="TEICHOIC ACID GLYCEROL-PHOSPHATE PRIMASE"/>
    <property type="match status" value="1"/>
</dbReference>
<organism evidence="1 2">
    <name type="scientific">Scandinavium hiltneri</name>
    <dbReference type="NCBI Taxonomy" id="2926519"/>
    <lineage>
        <taxon>Bacteria</taxon>
        <taxon>Pseudomonadati</taxon>
        <taxon>Pseudomonadota</taxon>
        <taxon>Gammaproteobacteria</taxon>
        <taxon>Enterobacterales</taxon>
        <taxon>Enterobacteriaceae</taxon>
        <taxon>Scandinavium</taxon>
    </lineage>
</organism>
<proteinExistence type="predicted"/>
<dbReference type="Proteomes" id="UP001205357">
    <property type="component" value="Unassembled WGS sequence"/>
</dbReference>
<keyword evidence="2" id="KW-1185">Reference proteome</keyword>